<evidence type="ECO:0000256" key="1">
    <source>
        <dbReference type="SAM" id="MobiDB-lite"/>
    </source>
</evidence>
<dbReference type="EMBL" id="CP006569">
    <property type="protein sequence ID" value="AHF77059.1"/>
    <property type="molecule type" value="Genomic_DNA"/>
</dbReference>
<protein>
    <submittedName>
        <fullName evidence="2">Putative T3SS protein</fullName>
    </submittedName>
</protein>
<dbReference type="KEGG" id="sod:Sant_2009"/>
<keyword evidence="3" id="KW-1185">Reference proteome</keyword>
<dbReference type="Proteomes" id="UP000019028">
    <property type="component" value="Chromosome"/>
</dbReference>
<dbReference type="HOGENOM" id="CLU_301081_0_0_6"/>
<proteinExistence type="predicted"/>
<reference evidence="2 3" key="1">
    <citation type="journal article" date="2014" name="Genome Biol. Evol.">
        <title>Genome degeneration and adaptation in a nascent stage of symbiosis.</title>
        <authorList>
            <person name="Oakeson K.F."/>
            <person name="Gil R."/>
            <person name="Clayton A.L."/>
            <person name="Dunn D.M."/>
            <person name="von Niederhausern A.C."/>
            <person name="Hamil C."/>
            <person name="Aoyagi A."/>
            <person name="Duval B."/>
            <person name="Baca A."/>
            <person name="Silva F.J."/>
            <person name="Vallier A."/>
            <person name="Jackson D.G."/>
            <person name="Latorre A."/>
            <person name="Weiss R.B."/>
            <person name="Heddi A."/>
            <person name="Moya A."/>
            <person name="Dale C."/>
        </authorList>
    </citation>
    <scope>NUCLEOTIDE SEQUENCE [LARGE SCALE GENOMIC DNA]</scope>
    <source>
        <strain evidence="2 3">HS1</strain>
    </source>
</reference>
<name>W0HTG7_9GAMM</name>
<feature type="region of interest" description="Disordered" evidence="1">
    <location>
        <begin position="1"/>
        <end position="30"/>
    </location>
</feature>
<evidence type="ECO:0000313" key="2">
    <source>
        <dbReference type="EMBL" id="AHF77059.1"/>
    </source>
</evidence>
<evidence type="ECO:0000313" key="3">
    <source>
        <dbReference type="Proteomes" id="UP000019028"/>
    </source>
</evidence>
<dbReference type="AlphaFoldDB" id="W0HTG7"/>
<accession>W0HTG7</accession>
<organism evidence="2 3">
    <name type="scientific">Sodalis praecaptivus</name>
    <dbReference type="NCBI Taxonomy" id="1239307"/>
    <lineage>
        <taxon>Bacteria</taxon>
        <taxon>Pseudomonadati</taxon>
        <taxon>Pseudomonadota</taxon>
        <taxon>Gammaproteobacteria</taxon>
        <taxon>Enterobacterales</taxon>
        <taxon>Bruguierivoracaceae</taxon>
        <taxon>Sodalis</taxon>
    </lineage>
</organism>
<gene>
    <name evidence="2" type="ORF">Sant_2009</name>
</gene>
<dbReference type="PATRIC" id="fig|1239307.3.peg.2217"/>
<sequence length="993" mass="110577">MPVKSLNNAAAVGPPRRHSLAPAPSAGGSTGIRHLQSIANTSERTTLLPTSPGALLARGARAERQSAACASLPWEDDALLQQVMLRGETLMDRARHQRETGLGAPPCRWRLSTKKALLLGGLLLASAVSAGLWRAYRGPWSSAGHDNDETWRDTLGYVRHPDAAAVDGTYFLYPPTAAGGPYSPHSPAASAALAPPHAAAYVADPPPTTTLAPTPDEVKKVKLDFSCFEQRQTLTAAGILRQIGKTLKNPVSALAEESQVIYFYQNVGRCPSEDEVEKLSNITHKVDAVVSAVVALLPGSQPLVIAQNIGGPLLKMLADEIDGLPVDVNEANEVNNQILLLAKSIIAASPKDNRGVPIDRTLTLPKNTFVSGQSLATRLEGEVWRITHRQGRFYARRRGVEREVQYDVKRGRWVEKTDPAPAWAVPGQSSYLHGQERIINQLALRVQAARSLGHEQDGGLFEVTLANDKSTQTCIQIADQFLPVRQHDNPPYYEVYDIAKPGKSGYPVYLDAKNRWRLGFKVKAQQQRSGSGPHAYRFVSSRLRQAITETLLDPRVDVDALSPPSSQGIVRSRQGTRYLLLGEQVVKIDKHPLLPHVFMLGPEAADKILCRFDRRSQRFVLVPDEKGFVGAAGAEIDYVKAVREAQLRLKKSFAQQSQKIRYREGFRTDDFEEYRGVLQVDDDLRDNVRGILLYGLDDGELALAGKYADAAWELREGVVTAYQHIHQVKQALMLGDVEHPVLQRFHEIFAVEPESAEAEALMVTLLRNIEDTGNEISRHISDNFSRIWLIDHVNQHVVGEVYRNDPLKRIFINLKRSGAYQHYKRYNVKCHFLCTRYKLNDDVATILHEASHTAINTRDFFYLDSKEGHRPLNDELARLYIGDMSKKEARGIIETAKALKVPLSPLKEKTLARQLFNQSPQVRGRFLMQNADSFSQIIMELADRVLTREKRATTPAKRVNAEVLALFATRALWQHAAVRHRPGEAMVTQTSPR</sequence>